<dbReference type="InterPro" id="IPR058240">
    <property type="entry name" value="rSAM_sf"/>
</dbReference>
<accession>Q7V4Z4</accession>
<proteinExistence type="predicted"/>
<dbReference type="InterPro" id="IPR023862">
    <property type="entry name" value="CHP03960_rSAM"/>
</dbReference>
<dbReference type="NCBIfam" id="TIGR03960">
    <property type="entry name" value="rSAM_fuse_unch"/>
    <property type="match status" value="1"/>
</dbReference>
<dbReference type="PANTHER" id="PTHR42731">
    <property type="entry name" value="SLL1084 PROTEIN"/>
    <property type="match status" value="1"/>
</dbReference>
<dbReference type="InterPro" id="IPR018768">
    <property type="entry name" value="DUF2344"/>
</dbReference>
<dbReference type="InterPro" id="IPR006638">
    <property type="entry name" value="Elp3/MiaA/NifB-like_rSAM"/>
</dbReference>
<dbReference type="EMBL" id="BX548175">
    <property type="protein sequence ID" value="CAE21965.1"/>
    <property type="molecule type" value="Genomic_DNA"/>
</dbReference>
<dbReference type="Pfam" id="PF10105">
    <property type="entry name" value="DUF2344"/>
    <property type="match status" value="1"/>
</dbReference>
<dbReference type="PROSITE" id="PS51918">
    <property type="entry name" value="RADICAL_SAM"/>
    <property type="match status" value="1"/>
</dbReference>
<dbReference type="eggNOG" id="COG5011">
    <property type="taxonomic scope" value="Bacteria"/>
</dbReference>
<dbReference type="PANTHER" id="PTHR42731:SF1">
    <property type="entry name" value="RADICAL SAM DOMAIN PROTEIN"/>
    <property type="match status" value="1"/>
</dbReference>
<dbReference type="SFLD" id="SFLDG01082">
    <property type="entry name" value="B12-binding_domain_containing"/>
    <property type="match status" value="1"/>
</dbReference>
<reference evidence="2 3" key="1">
    <citation type="journal article" date="2003" name="Nature">
        <title>Genome divergence in two Prochlorococcus ecotypes reflects oceanic niche differentiation.</title>
        <authorList>
            <person name="Rocap G."/>
            <person name="Larimer F.W."/>
            <person name="Lamerdin J.E."/>
            <person name="Malfatti S."/>
            <person name="Chain P."/>
            <person name="Ahlgren N.A."/>
            <person name="Arellano A."/>
            <person name="Coleman M."/>
            <person name="Hauser L."/>
            <person name="Hess W.R."/>
            <person name="Johnson Z.I."/>
            <person name="Land M.L."/>
            <person name="Lindell D."/>
            <person name="Post A.F."/>
            <person name="Regala W."/>
            <person name="Shah M."/>
            <person name="Shaw S.L."/>
            <person name="Steglich C."/>
            <person name="Sullivan M.B."/>
            <person name="Ting C.S."/>
            <person name="Tolonen A."/>
            <person name="Webb E.A."/>
            <person name="Zinser E.R."/>
            <person name="Chisholm S.W."/>
        </authorList>
    </citation>
    <scope>NUCLEOTIDE SEQUENCE [LARGE SCALE GENOMIC DNA]</scope>
    <source>
        <strain evidence="3">MIT 9313</strain>
    </source>
</reference>
<dbReference type="CDD" id="cd01335">
    <property type="entry name" value="Radical_SAM"/>
    <property type="match status" value="1"/>
</dbReference>
<dbReference type="Proteomes" id="UP000001423">
    <property type="component" value="Chromosome"/>
</dbReference>
<dbReference type="InterPro" id="IPR007197">
    <property type="entry name" value="rSAM"/>
</dbReference>
<dbReference type="Pfam" id="PF19864">
    <property type="entry name" value="Radical_SAM_N2"/>
    <property type="match status" value="1"/>
</dbReference>
<sequence length="888" mass="98239">MAMTVASPRLEPVDFDSLVNAGINRPARYMGHELGVEPRDWQASRVRWALSYPEIYEVGASNQGHIILYSILNAVPGQLCDRAYLPAQDLAQRLRDLRQPLFAVESRRPLQAFDILGFSLCYELGATNILEMLDLAEIPLLASDRGDQPLNDLAAPPLIFAGGPTATSNPEPYAAFFDFVALGDGEELLPEIGLVVADAKANGLSRSSLLQDLAQVPGVYVPSLYGQGPDGTSILPLEPAAPAKILRRVAKPMPHYAMGLVPHIETVHDRLKVEIRRGCTRGCRFCQPGMLTRPARDVDPEAVIEAVHNGMKRTGYSDFSLLSLSCSDYLALPAVGVELRNRLADQNVTLQLPSQRVDRFDDDIAHIVGGARQAALTFAPEAGSQRLRNVVNKGLTNADLLQGIRTAMQNGFRKVKLYFMIGLPSETDEDVLGIADTCQMLQEQCRDLGRLNLKITVSNFTPKPHTPFQWHSVSTQELQRRQQKLQKAFQALRGVKVNFTDVRLSAMEDFVGRGDRRLSSVIEAAWRAGGGMDAWFEALDRTYEAWVWAIAAAGLEGRYRDLELGSWGATSALNREDLSSFCAQSLPWDHIDTGIDKSWLAEDLQRALTATVVPDCSFEGCSSCGVCGSEMGHNEVVPPPPVPDRQLQKTPLTKRACRIRLRFAKTGSMALLSHLDVMRLLERALRRSGLPVSYSGGFHSLPRLQIALALPLGVEAFGEWMDLEFVEPVEAETMRQQLQATLPKGLSLLSAESVPVGGSSLSQLLVAASWRFDLAIESEKPSTWHQWQVAVEFLKEAHELLWHDIDKKGRPRQRDCRPALRELQLCNSCEEGGESLCLDAVQLRLEASIDSMGRSLKPVQVQHWLAEQMGEPLRMSGVQRQELKLLQC</sequence>
<dbReference type="KEGG" id="pmt:PMT_1790"/>
<dbReference type="GO" id="GO:0003824">
    <property type="term" value="F:catalytic activity"/>
    <property type="evidence" value="ECO:0007669"/>
    <property type="project" value="InterPro"/>
</dbReference>
<dbReference type="eggNOG" id="COG1032">
    <property type="taxonomic scope" value="Bacteria"/>
</dbReference>
<organism evidence="2 3">
    <name type="scientific">Prochlorococcus marinus (strain MIT 9313)</name>
    <dbReference type="NCBI Taxonomy" id="74547"/>
    <lineage>
        <taxon>Bacteria</taxon>
        <taxon>Bacillati</taxon>
        <taxon>Cyanobacteriota</taxon>
        <taxon>Cyanophyceae</taxon>
        <taxon>Synechococcales</taxon>
        <taxon>Prochlorococcaceae</taxon>
        <taxon>Prochlorococcus</taxon>
    </lineage>
</organism>
<evidence type="ECO:0000313" key="3">
    <source>
        <dbReference type="Proteomes" id="UP000001423"/>
    </source>
</evidence>
<gene>
    <name evidence="2" type="ordered locus">PMT_1790</name>
</gene>
<dbReference type="Pfam" id="PF04055">
    <property type="entry name" value="Radical_SAM"/>
    <property type="match status" value="1"/>
</dbReference>
<evidence type="ECO:0000259" key="1">
    <source>
        <dbReference type="PROSITE" id="PS51918"/>
    </source>
</evidence>
<dbReference type="InterPro" id="IPR023404">
    <property type="entry name" value="rSAM_horseshoe"/>
</dbReference>
<dbReference type="InterPro" id="IPR045784">
    <property type="entry name" value="Radical_SAM_N2"/>
</dbReference>
<dbReference type="HOGENOM" id="CLU_011543_0_1_3"/>
<dbReference type="Gene3D" id="3.80.30.20">
    <property type="entry name" value="tm_1862 like domain"/>
    <property type="match status" value="1"/>
</dbReference>
<keyword evidence="3" id="KW-1185">Reference proteome</keyword>
<dbReference type="SUPFAM" id="SSF102114">
    <property type="entry name" value="Radical SAM enzymes"/>
    <property type="match status" value="1"/>
</dbReference>
<evidence type="ECO:0000313" key="2">
    <source>
        <dbReference type="EMBL" id="CAE21965.1"/>
    </source>
</evidence>
<dbReference type="SFLD" id="SFLDS00029">
    <property type="entry name" value="Radical_SAM"/>
    <property type="match status" value="1"/>
</dbReference>
<feature type="domain" description="Radical SAM core" evidence="1">
    <location>
        <begin position="265"/>
        <end position="496"/>
    </location>
</feature>
<dbReference type="NCBIfam" id="TIGR03936">
    <property type="entry name" value="sam_1_link_chp"/>
    <property type="match status" value="1"/>
</dbReference>
<dbReference type="SMART" id="SM00729">
    <property type="entry name" value="Elp3"/>
    <property type="match status" value="1"/>
</dbReference>
<name>Q7V4Z4_PROMM</name>
<protein>
    <recommendedName>
        <fullName evidence="1">Radical SAM core domain-containing protein</fullName>
    </recommendedName>
</protein>
<dbReference type="AlphaFoldDB" id="Q7V4Z4"/>
<dbReference type="GO" id="GO:0051536">
    <property type="term" value="F:iron-sulfur cluster binding"/>
    <property type="evidence" value="ECO:0007669"/>
    <property type="project" value="InterPro"/>
</dbReference>